<dbReference type="RefSeq" id="WP_342675529.1">
    <property type="nucleotide sequence ID" value="NZ_JBCGCU010000001.1"/>
</dbReference>
<dbReference type="PROSITE" id="PS51186">
    <property type="entry name" value="GNAT"/>
    <property type="match status" value="1"/>
</dbReference>
<dbReference type="CDD" id="cd04301">
    <property type="entry name" value="NAT_SF"/>
    <property type="match status" value="1"/>
</dbReference>
<evidence type="ECO:0000313" key="2">
    <source>
        <dbReference type="EMBL" id="MEM0513984.1"/>
    </source>
</evidence>
<reference evidence="2 3" key="1">
    <citation type="submission" date="2024-03" db="EMBL/GenBank/DDBJ databases">
        <title>Pseudoalteromonas qingdaonensis sp. nov., isolated from the intestines of marine benthic organisms.</title>
        <authorList>
            <person name="Lin X."/>
            <person name="Fang S."/>
            <person name="Hu X."/>
        </authorList>
    </citation>
    <scope>NUCLEOTIDE SEQUENCE [LARGE SCALE GENOMIC DNA]</scope>
    <source>
        <strain evidence="2 3">YIC-827</strain>
    </source>
</reference>
<name>A0ABU9MRP1_9GAMM</name>
<feature type="domain" description="N-acetyltransferase" evidence="1">
    <location>
        <begin position="1"/>
        <end position="126"/>
    </location>
</feature>
<evidence type="ECO:0000313" key="3">
    <source>
        <dbReference type="Proteomes" id="UP001447008"/>
    </source>
</evidence>
<dbReference type="Pfam" id="PF13508">
    <property type="entry name" value="Acetyltransf_7"/>
    <property type="match status" value="1"/>
</dbReference>
<accession>A0ABU9MRP1</accession>
<organism evidence="2 3">
    <name type="scientific">Pseudoalteromonas qingdaonensis</name>
    <dbReference type="NCBI Taxonomy" id="3131913"/>
    <lineage>
        <taxon>Bacteria</taxon>
        <taxon>Pseudomonadati</taxon>
        <taxon>Pseudomonadota</taxon>
        <taxon>Gammaproteobacteria</taxon>
        <taxon>Alteromonadales</taxon>
        <taxon>Pseudoalteromonadaceae</taxon>
        <taxon>Pseudoalteromonas</taxon>
    </lineage>
</organism>
<sequence length="142" mass="15919">MTPPVAQRVPALATPLVNKFYDRVGARGRANKQDQLWVVRCDNDIVAAARVSLVEEQHFLCGVFVEADYRRQGLAATLIRQICGELPGPIYSFIYQHLRPFYEQLGFAAVASLPEHLASRLQSYRHQGRDVLAYCYPGAVDA</sequence>
<proteinExistence type="predicted"/>
<dbReference type="SUPFAM" id="SSF55729">
    <property type="entry name" value="Acyl-CoA N-acyltransferases (Nat)"/>
    <property type="match status" value="1"/>
</dbReference>
<protein>
    <submittedName>
        <fullName evidence="2">GNAT family N-acetyltransferase</fullName>
    </submittedName>
</protein>
<evidence type="ECO:0000259" key="1">
    <source>
        <dbReference type="PROSITE" id="PS51186"/>
    </source>
</evidence>
<dbReference type="Proteomes" id="UP001447008">
    <property type="component" value="Unassembled WGS sequence"/>
</dbReference>
<dbReference type="Gene3D" id="3.40.630.30">
    <property type="match status" value="1"/>
</dbReference>
<keyword evidence="3" id="KW-1185">Reference proteome</keyword>
<dbReference type="InterPro" id="IPR000182">
    <property type="entry name" value="GNAT_dom"/>
</dbReference>
<dbReference type="EMBL" id="JBCGCU010000001">
    <property type="protein sequence ID" value="MEM0513984.1"/>
    <property type="molecule type" value="Genomic_DNA"/>
</dbReference>
<dbReference type="InterPro" id="IPR016181">
    <property type="entry name" value="Acyl_CoA_acyltransferase"/>
</dbReference>
<gene>
    <name evidence="2" type="ORF">WCN91_00785</name>
</gene>
<comment type="caution">
    <text evidence="2">The sequence shown here is derived from an EMBL/GenBank/DDBJ whole genome shotgun (WGS) entry which is preliminary data.</text>
</comment>